<reference evidence="1" key="1">
    <citation type="journal article" date="2021" name="Microb. Physiol.">
        <title>Proteogenomic Insights into the Physiology of Marine, Sulfate-Reducing, Filamentous Desulfonema limicola and Desulfonema magnum.</title>
        <authorList>
            <person name="Schnaars V."/>
            <person name="Wohlbrand L."/>
            <person name="Scheve S."/>
            <person name="Hinrichs C."/>
            <person name="Reinhardt R."/>
            <person name="Rabus R."/>
        </authorList>
    </citation>
    <scope>NUCLEOTIDE SEQUENCE</scope>
    <source>
        <strain evidence="1">4be13</strain>
    </source>
</reference>
<name>A0A975GPP5_9BACT</name>
<dbReference type="EMBL" id="CP061800">
    <property type="protein sequence ID" value="QTA89025.1"/>
    <property type="molecule type" value="Genomic_DNA"/>
</dbReference>
<evidence type="ECO:0000313" key="1">
    <source>
        <dbReference type="EMBL" id="QTA89025.1"/>
    </source>
</evidence>
<dbReference type="Proteomes" id="UP000663722">
    <property type="component" value="Chromosome"/>
</dbReference>
<dbReference type="KEGG" id="dmm:dnm_050720"/>
<dbReference type="AlphaFoldDB" id="A0A975GPP5"/>
<gene>
    <name evidence="1" type="ORF">dnm_050720</name>
</gene>
<sequence>MTEKNRVSLPETMDSCFRRNDKNRVSLSYFVESRPLITVSEKDCPECPKKEVQNMLDDNKNSVTNKENDDDNTELVSHMIRKYDESKDYTWGV</sequence>
<organism evidence="1 2">
    <name type="scientific">Desulfonema magnum</name>
    <dbReference type="NCBI Taxonomy" id="45655"/>
    <lineage>
        <taxon>Bacteria</taxon>
        <taxon>Pseudomonadati</taxon>
        <taxon>Thermodesulfobacteriota</taxon>
        <taxon>Desulfobacteria</taxon>
        <taxon>Desulfobacterales</taxon>
        <taxon>Desulfococcaceae</taxon>
        <taxon>Desulfonema</taxon>
    </lineage>
</organism>
<evidence type="ECO:0000313" key="2">
    <source>
        <dbReference type="Proteomes" id="UP000663722"/>
    </source>
</evidence>
<keyword evidence="2" id="KW-1185">Reference proteome</keyword>
<accession>A0A975GPP5</accession>
<protein>
    <submittedName>
        <fullName evidence="1">Uncharacterized protein</fullName>
    </submittedName>
</protein>
<proteinExistence type="predicted"/>